<accession>A0A1W9ZLD7</accession>
<keyword evidence="4 8" id="KW-0223">Dioxygenase</keyword>
<dbReference type="InterPro" id="IPR003819">
    <property type="entry name" value="TauD/TfdA-like"/>
</dbReference>
<evidence type="ECO:0000256" key="3">
    <source>
        <dbReference type="ARBA" id="ARBA00022723"/>
    </source>
</evidence>
<evidence type="ECO:0000256" key="1">
    <source>
        <dbReference type="ARBA" id="ARBA00001954"/>
    </source>
</evidence>
<dbReference type="SUPFAM" id="SSF51197">
    <property type="entry name" value="Clavaminate synthase-like"/>
    <property type="match status" value="1"/>
</dbReference>
<gene>
    <name evidence="8" type="ORF">BST12_19010</name>
</gene>
<dbReference type="PANTHER" id="PTHR43779">
    <property type="entry name" value="DIOXYGENASE RV0097-RELATED"/>
    <property type="match status" value="1"/>
</dbReference>
<comment type="cofactor">
    <cofactor evidence="1">
        <name>Fe(2+)</name>
        <dbReference type="ChEBI" id="CHEBI:29033"/>
    </cofactor>
</comment>
<dbReference type="Pfam" id="PF02668">
    <property type="entry name" value="TauD"/>
    <property type="match status" value="1"/>
</dbReference>
<comment type="similarity">
    <text evidence="2">Belongs to the TfdA dioxygenase family.</text>
</comment>
<protein>
    <submittedName>
        <fullName evidence="8">Taurine catabolism dioxygenase</fullName>
    </submittedName>
</protein>
<dbReference type="Gene3D" id="3.60.130.10">
    <property type="entry name" value="Clavaminate synthase-like"/>
    <property type="match status" value="1"/>
</dbReference>
<keyword evidence="9" id="KW-1185">Reference proteome</keyword>
<evidence type="ECO:0000259" key="7">
    <source>
        <dbReference type="Pfam" id="PF02668"/>
    </source>
</evidence>
<evidence type="ECO:0000256" key="5">
    <source>
        <dbReference type="ARBA" id="ARBA00023002"/>
    </source>
</evidence>
<sequence length="292" mass="33009">MTLRTLNVKGEGLGAQVTGIDPKNLDDITTAEIRDIVYEHKLVVLKDVHPSPEEFIKLGNIIGEIVTYYEPVYHHKEYPQIFVSSTEEGQGVPRTGAFWHIDYMFMPEPFAFSMVLPLAVPGPDRGTYFIDLNKVWESLPAAQQDPARGTFSTHDPRRHIKIRPRDVYKPIGEVWDEINRTTPPIKWPTVIRHPKTKQEILYICATGTTSIEDKDGNLLDPSVLQGLMAATGQLDTEYKSPFIHTQHYEVGDIILWDNRVLMHRAKHGTASGTLTTHRLTMLDGLKTPGYAV</sequence>
<evidence type="ECO:0000256" key="6">
    <source>
        <dbReference type="ARBA" id="ARBA00023004"/>
    </source>
</evidence>
<dbReference type="GO" id="GO:0051213">
    <property type="term" value="F:dioxygenase activity"/>
    <property type="evidence" value="ECO:0007669"/>
    <property type="project" value="UniProtKB-KW"/>
</dbReference>
<evidence type="ECO:0000256" key="4">
    <source>
        <dbReference type="ARBA" id="ARBA00022964"/>
    </source>
</evidence>
<keyword evidence="5" id="KW-0560">Oxidoreductase</keyword>
<dbReference type="AlphaFoldDB" id="A0A1W9ZLD7"/>
<dbReference type="InterPro" id="IPR051178">
    <property type="entry name" value="TfdA_dioxygenase"/>
</dbReference>
<dbReference type="EMBL" id="MVHE01000036">
    <property type="protein sequence ID" value="ORA18103.1"/>
    <property type="molecule type" value="Genomic_DNA"/>
</dbReference>
<evidence type="ECO:0000256" key="2">
    <source>
        <dbReference type="ARBA" id="ARBA00005896"/>
    </source>
</evidence>
<dbReference type="GO" id="GO:0046872">
    <property type="term" value="F:metal ion binding"/>
    <property type="evidence" value="ECO:0007669"/>
    <property type="project" value="UniProtKB-KW"/>
</dbReference>
<dbReference type="Proteomes" id="UP000192284">
    <property type="component" value="Unassembled WGS sequence"/>
</dbReference>
<dbReference type="PANTHER" id="PTHR43779:SF3">
    <property type="entry name" value="(3R)-3-[(CARBOXYMETHYL)AMINO]FATTY ACID OXYGENASE_DECARBOXYLASE"/>
    <property type="match status" value="1"/>
</dbReference>
<proteinExistence type="inferred from homology"/>
<dbReference type="InterPro" id="IPR042098">
    <property type="entry name" value="TauD-like_sf"/>
</dbReference>
<evidence type="ECO:0000313" key="8">
    <source>
        <dbReference type="EMBL" id="ORA18103.1"/>
    </source>
</evidence>
<name>A0A1W9ZLD7_MYCAN</name>
<feature type="domain" description="TauD/TfdA-like" evidence="7">
    <location>
        <begin position="13"/>
        <end position="268"/>
    </location>
</feature>
<comment type="caution">
    <text evidence="8">The sequence shown here is derived from an EMBL/GenBank/DDBJ whole genome shotgun (WGS) entry which is preliminary data.</text>
</comment>
<reference evidence="8 9" key="1">
    <citation type="submission" date="2017-02" db="EMBL/GenBank/DDBJ databases">
        <title>The new phylogeny of genus Mycobacterium.</title>
        <authorList>
            <person name="Tortoli E."/>
            <person name="Trovato A."/>
            <person name="Cirillo D.M."/>
        </authorList>
    </citation>
    <scope>NUCLEOTIDE SEQUENCE [LARGE SCALE GENOMIC DNA]</scope>
    <source>
        <strain evidence="8 9">DSM 45057</strain>
    </source>
</reference>
<organism evidence="8 9">
    <name type="scientific">Mycobacterium angelicum</name>
    <dbReference type="NCBI Taxonomy" id="470074"/>
    <lineage>
        <taxon>Bacteria</taxon>
        <taxon>Bacillati</taxon>
        <taxon>Actinomycetota</taxon>
        <taxon>Actinomycetes</taxon>
        <taxon>Mycobacteriales</taxon>
        <taxon>Mycobacteriaceae</taxon>
        <taxon>Mycobacterium</taxon>
    </lineage>
</organism>
<evidence type="ECO:0000313" key="9">
    <source>
        <dbReference type="Proteomes" id="UP000192284"/>
    </source>
</evidence>
<keyword evidence="6" id="KW-0408">Iron</keyword>
<dbReference type="OrthoDB" id="581608at2"/>
<dbReference type="RefSeq" id="WP_083114668.1">
    <property type="nucleotide sequence ID" value="NZ_JACKTS010000040.1"/>
</dbReference>
<keyword evidence="3" id="KW-0479">Metal-binding</keyword>